<dbReference type="KEGG" id="alv:Alvin_0997"/>
<dbReference type="SUPFAM" id="SSF142921">
    <property type="entry name" value="WGR domain-like"/>
    <property type="match status" value="1"/>
</dbReference>
<dbReference type="EMBL" id="CP001896">
    <property type="protein sequence ID" value="ADC61939.1"/>
    <property type="molecule type" value="Genomic_DNA"/>
</dbReference>
<sequence length="102" mass="11589">MVTLHSTRRPSLEAASNRPVRPHTDGERSQCRWIHPEKQRYYSVALVRDLFGDWTLLQCWGGIGSQLGGQRIVLVESHEAGLKQIAAIGKRRLQHGYRETVA</sequence>
<gene>
    <name evidence="3" type="ordered locus">Alvin_0997</name>
</gene>
<organism evidence="3 4">
    <name type="scientific">Allochromatium vinosum (strain ATCC 17899 / DSM 180 / NBRC 103801 / NCIMB 10441 / D)</name>
    <name type="common">Chromatium vinosum</name>
    <dbReference type="NCBI Taxonomy" id="572477"/>
    <lineage>
        <taxon>Bacteria</taxon>
        <taxon>Pseudomonadati</taxon>
        <taxon>Pseudomonadota</taxon>
        <taxon>Gammaproteobacteria</taxon>
        <taxon>Chromatiales</taxon>
        <taxon>Chromatiaceae</taxon>
        <taxon>Allochromatium</taxon>
    </lineage>
</organism>
<dbReference type="InterPro" id="IPR008893">
    <property type="entry name" value="WGR_domain"/>
</dbReference>
<proteinExistence type="predicted"/>
<protein>
    <recommendedName>
        <fullName evidence="2">WGR domain-containing protein</fullName>
    </recommendedName>
</protein>
<evidence type="ECO:0000313" key="4">
    <source>
        <dbReference type="Proteomes" id="UP000001441"/>
    </source>
</evidence>
<dbReference type="InterPro" id="IPR049809">
    <property type="entry name" value="YehF/YfeS-like_WGR"/>
</dbReference>
<dbReference type="Pfam" id="PF05406">
    <property type="entry name" value="WGR"/>
    <property type="match status" value="1"/>
</dbReference>
<accession>D3RRN5</accession>
<feature type="region of interest" description="Disordered" evidence="1">
    <location>
        <begin position="1"/>
        <end position="29"/>
    </location>
</feature>
<dbReference type="Proteomes" id="UP000001441">
    <property type="component" value="Chromosome"/>
</dbReference>
<reference evidence="3 4" key="1">
    <citation type="journal article" date="2011" name="Stand. Genomic Sci.">
        <title>Complete genome sequence of Allochromatium vinosum DSM 180(T).</title>
        <authorList>
            <person name="Weissgerber T."/>
            <person name="Zigann R."/>
            <person name="Bruce D."/>
            <person name="Chang Y.J."/>
            <person name="Detter J.C."/>
            <person name="Han C."/>
            <person name="Hauser L."/>
            <person name="Jeffries C.D."/>
            <person name="Land M."/>
            <person name="Munk A.C."/>
            <person name="Tapia R."/>
            <person name="Dahl C."/>
        </authorList>
    </citation>
    <scope>NUCLEOTIDE SEQUENCE [LARGE SCALE GENOMIC DNA]</scope>
    <source>
        <strain evidence="4">ATCC 17899 / DSM 180 / NBRC 103801 / NCIMB 10441 / D</strain>
    </source>
</reference>
<dbReference type="eggNOG" id="ENOG50338ZS">
    <property type="taxonomic scope" value="Bacteria"/>
</dbReference>
<evidence type="ECO:0000259" key="2">
    <source>
        <dbReference type="Pfam" id="PF05406"/>
    </source>
</evidence>
<dbReference type="HOGENOM" id="CLU_155888_2_0_6"/>
<dbReference type="AlphaFoldDB" id="D3RRN5"/>
<keyword evidence="4" id="KW-1185">Reference proteome</keyword>
<evidence type="ECO:0000256" key="1">
    <source>
        <dbReference type="SAM" id="MobiDB-lite"/>
    </source>
</evidence>
<feature type="domain" description="WGR" evidence="2">
    <location>
        <begin position="37"/>
        <end position="100"/>
    </location>
</feature>
<dbReference type="CDD" id="cd07996">
    <property type="entry name" value="WGR_MMR_like"/>
    <property type="match status" value="1"/>
</dbReference>
<evidence type="ECO:0000313" key="3">
    <source>
        <dbReference type="EMBL" id="ADC61939.1"/>
    </source>
</evidence>
<dbReference type="InterPro" id="IPR036930">
    <property type="entry name" value="WGR_dom_sf"/>
</dbReference>
<dbReference type="STRING" id="572477.Alvin_0997"/>
<name>D3RRN5_ALLVD</name>